<comment type="caution">
    <text evidence="1">The sequence shown here is derived from an EMBL/GenBank/DDBJ whole genome shotgun (WGS) entry which is preliminary data.</text>
</comment>
<evidence type="ECO:0000313" key="2">
    <source>
        <dbReference type="Proteomes" id="UP000762676"/>
    </source>
</evidence>
<organism evidence="1 2">
    <name type="scientific">Elysia marginata</name>
    <dbReference type="NCBI Taxonomy" id="1093978"/>
    <lineage>
        <taxon>Eukaryota</taxon>
        <taxon>Metazoa</taxon>
        <taxon>Spiralia</taxon>
        <taxon>Lophotrochozoa</taxon>
        <taxon>Mollusca</taxon>
        <taxon>Gastropoda</taxon>
        <taxon>Heterobranchia</taxon>
        <taxon>Euthyneura</taxon>
        <taxon>Panpulmonata</taxon>
        <taxon>Sacoglossa</taxon>
        <taxon>Placobranchoidea</taxon>
        <taxon>Plakobranchidae</taxon>
        <taxon>Elysia</taxon>
    </lineage>
</organism>
<accession>A0AAV4JAH3</accession>
<name>A0AAV4JAH3_9GAST</name>
<dbReference type="AlphaFoldDB" id="A0AAV4JAH3"/>
<evidence type="ECO:0000313" key="1">
    <source>
        <dbReference type="EMBL" id="GFS18487.1"/>
    </source>
</evidence>
<reference evidence="1 2" key="1">
    <citation type="journal article" date="2021" name="Elife">
        <title>Chloroplast acquisition without the gene transfer in kleptoplastic sea slugs, Plakobranchus ocellatus.</title>
        <authorList>
            <person name="Maeda T."/>
            <person name="Takahashi S."/>
            <person name="Yoshida T."/>
            <person name="Shimamura S."/>
            <person name="Takaki Y."/>
            <person name="Nagai Y."/>
            <person name="Toyoda A."/>
            <person name="Suzuki Y."/>
            <person name="Arimoto A."/>
            <person name="Ishii H."/>
            <person name="Satoh N."/>
            <person name="Nishiyama T."/>
            <person name="Hasebe M."/>
            <person name="Maruyama T."/>
            <person name="Minagawa J."/>
            <person name="Obokata J."/>
            <person name="Shigenobu S."/>
        </authorList>
    </citation>
    <scope>NUCLEOTIDE SEQUENCE [LARGE SCALE GENOMIC DNA]</scope>
</reference>
<protein>
    <recommendedName>
        <fullName evidence="3">Sushi domain-containing protein</fullName>
    </recommendedName>
</protein>
<dbReference type="Proteomes" id="UP000762676">
    <property type="component" value="Unassembled WGS sequence"/>
</dbReference>
<sequence length="171" mass="18721">MKSNSDWSAEMISAVTQTSTIKAENSSLLEGSCIRSPSSTNYHPGRYGCQGRITFPDSPGRNNTMYSTNVAFTRRGFSVPSHGLHCSCAFKVPGKSVSTIEVICVDSGKWLDPAKDCTLHKCVSMTPTADIACWPVCFNGDNIGLYIDGTEIFVLQHWSFITKDYWASCNA</sequence>
<gene>
    <name evidence="1" type="ORF">ElyMa_001523700</name>
</gene>
<evidence type="ECO:0008006" key="3">
    <source>
        <dbReference type="Google" id="ProtNLM"/>
    </source>
</evidence>
<proteinExistence type="predicted"/>
<keyword evidence="2" id="KW-1185">Reference proteome</keyword>
<dbReference type="EMBL" id="BMAT01002996">
    <property type="protein sequence ID" value="GFS18487.1"/>
    <property type="molecule type" value="Genomic_DNA"/>
</dbReference>